<keyword evidence="3" id="KW-1185">Reference proteome</keyword>
<dbReference type="RefSeq" id="XP_058304467.1">
    <property type="nucleotide sequence ID" value="XM_058457568.1"/>
</dbReference>
<dbReference type="GeneID" id="83184869"/>
<dbReference type="PROSITE" id="PS51186">
    <property type="entry name" value="GNAT"/>
    <property type="match status" value="1"/>
</dbReference>
<dbReference type="AlphaFoldDB" id="A0A9W9M8Z2"/>
<proteinExistence type="predicted"/>
<accession>A0A9W9M8Z2</accession>
<dbReference type="InterPro" id="IPR016181">
    <property type="entry name" value="Acyl_CoA_acyltransferase"/>
</dbReference>
<comment type="caution">
    <text evidence="2">The sequence shown here is derived from an EMBL/GenBank/DDBJ whole genome shotgun (WGS) entry which is preliminary data.</text>
</comment>
<dbReference type="OrthoDB" id="4072826at2759"/>
<evidence type="ECO:0000313" key="2">
    <source>
        <dbReference type="EMBL" id="KAJ5191527.1"/>
    </source>
</evidence>
<name>A0A9W9M8Z2_9EURO</name>
<dbReference type="Proteomes" id="UP001150904">
    <property type="component" value="Unassembled WGS sequence"/>
</dbReference>
<gene>
    <name evidence="2" type="ORF">N7498_010512</name>
</gene>
<evidence type="ECO:0000259" key="1">
    <source>
        <dbReference type="PROSITE" id="PS51186"/>
    </source>
</evidence>
<dbReference type="SUPFAM" id="SSF55729">
    <property type="entry name" value="Acyl-CoA N-acyltransferases (Nat)"/>
    <property type="match status" value="1"/>
</dbReference>
<sequence>MDDILPRQPISVIVPAEAPSIESERLLLRPVTEADLPALFAIRSRPEVARSNHPKTPFSSIEQTREWITSKIFTSGNSDVMGRSFNYAILDKSLPETPLIGYVSINEVVPCPEIGYSLLPESWGKGFATEALQLMLKVWWGLPRRNWGDESEVERVFAISERGNVGSCKVLRKCGFKIEKEVDLEVDELFVWSLEKPR</sequence>
<organism evidence="2 3">
    <name type="scientific">Penicillium cinerascens</name>
    <dbReference type="NCBI Taxonomy" id="70096"/>
    <lineage>
        <taxon>Eukaryota</taxon>
        <taxon>Fungi</taxon>
        <taxon>Dikarya</taxon>
        <taxon>Ascomycota</taxon>
        <taxon>Pezizomycotina</taxon>
        <taxon>Eurotiomycetes</taxon>
        <taxon>Eurotiomycetidae</taxon>
        <taxon>Eurotiales</taxon>
        <taxon>Aspergillaceae</taxon>
        <taxon>Penicillium</taxon>
    </lineage>
</organism>
<dbReference type="InterPro" id="IPR000182">
    <property type="entry name" value="GNAT_dom"/>
</dbReference>
<protein>
    <recommendedName>
        <fullName evidence="1">N-acetyltransferase domain-containing protein</fullName>
    </recommendedName>
</protein>
<reference evidence="2" key="1">
    <citation type="submission" date="2022-12" db="EMBL/GenBank/DDBJ databases">
        <authorList>
            <person name="Petersen C."/>
        </authorList>
    </citation>
    <scope>NUCLEOTIDE SEQUENCE</scope>
    <source>
        <strain evidence="2">IBT 15544</strain>
    </source>
</reference>
<dbReference type="PANTHER" id="PTHR43792:SF1">
    <property type="entry name" value="N-ACETYLTRANSFERASE DOMAIN-CONTAINING PROTEIN"/>
    <property type="match status" value="1"/>
</dbReference>
<reference evidence="2" key="2">
    <citation type="journal article" date="2023" name="IMA Fungus">
        <title>Comparative genomic study of the Penicillium genus elucidates a diverse pangenome and 15 lateral gene transfer events.</title>
        <authorList>
            <person name="Petersen C."/>
            <person name="Sorensen T."/>
            <person name="Nielsen M.R."/>
            <person name="Sondergaard T.E."/>
            <person name="Sorensen J.L."/>
            <person name="Fitzpatrick D.A."/>
            <person name="Frisvad J.C."/>
            <person name="Nielsen K.L."/>
        </authorList>
    </citation>
    <scope>NUCLEOTIDE SEQUENCE</scope>
    <source>
        <strain evidence="2">IBT 15544</strain>
    </source>
</reference>
<dbReference type="Gene3D" id="3.40.630.30">
    <property type="match status" value="1"/>
</dbReference>
<dbReference type="InterPro" id="IPR051531">
    <property type="entry name" value="N-acetyltransferase"/>
</dbReference>
<evidence type="ECO:0000313" key="3">
    <source>
        <dbReference type="Proteomes" id="UP001150904"/>
    </source>
</evidence>
<dbReference type="EMBL" id="JAPQKR010000016">
    <property type="protein sequence ID" value="KAJ5191527.1"/>
    <property type="molecule type" value="Genomic_DNA"/>
</dbReference>
<feature type="domain" description="N-acetyltransferase" evidence="1">
    <location>
        <begin position="26"/>
        <end position="198"/>
    </location>
</feature>
<dbReference type="Pfam" id="PF13302">
    <property type="entry name" value="Acetyltransf_3"/>
    <property type="match status" value="1"/>
</dbReference>
<dbReference type="PANTHER" id="PTHR43792">
    <property type="entry name" value="GNAT FAMILY, PUTATIVE (AFU_ORTHOLOGUE AFUA_3G00765)-RELATED-RELATED"/>
    <property type="match status" value="1"/>
</dbReference>
<dbReference type="GO" id="GO:0016747">
    <property type="term" value="F:acyltransferase activity, transferring groups other than amino-acyl groups"/>
    <property type="evidence" value="ECO:0007669"/>
    <property type="project" value="InterPro"/>
</dbReference>